<evidence type="ECO:0000256" key="1">
    <source>
        <dbReference type="ARBA" id="ARBA00023122"/>
    </source>
</evidence>
<dbReference type="RefSeq" id="WP_343938626.1">
    <property type="nucleotide sequence ID" value="NZ_BAAAHP010000014.1"/>
</dbReference>
<protein>
    <recommendedName>
        <fullName evidence="3">CBS domain-containing protein</fullName>
    </recommendedName>
</protein>
<evidence type="ECO:0000313" key="4">
    <source>
        <dbReference type="EMBL" id="GAA0922565.1"/>
    </source>
</evidence>
<dbReference type="PANTHER" id="PTHR43080">
    <property type="entry name" value="CBS DOMAIN-CONTAINING PROTEIN CBSX3, MITOCHONDRIAL"/>
    <property type="match status" value="1"/>
</dbReference>
<dbReference type="SMART" id="SM00116">
    <property type="entry name" value="CBS"/>
    <property type="match status" value="4"/>
</dbReference>
<name>A0ABP3ZN05_9PSEU</name>
<sequence>MTVRVSDVMTRNVVAVQESTPIEVARRTLLSRGFFALPVRDHRGRLVGIVTEADLLPPEPGDGRTVGDVMTTDVISVPRHLAASVASHRMVTYGFRALPVVEGYDTDLLVGIVTRRDLLGEPEWARRRGPTYRVWKWLRRPAPVSPLRGPSRRTTAQDVMTWVVAAHEDWSVERAAKELTGHGFTALPVVDDDDRVIGIVTEWHLLPDPLTGRRAHTVGGVMKRDVITARPDEPVSDVVRSMAVHELRAVPVVDGTGRLAGIVTRRDLLC</sequence>
<dbReference type="PROSITE" id="PS51371">
    <property type="entry name" value="CBS"/>
    <property type="match status" value="4"/>
</dbReference>
<keyword evidence="1 2" id="KW-0129">CBS domain</keyword>
<dbReference type="Proteomes" id="UP001499967">
    <property type="component" value="Unassembled WGS sequence"/>
</dbReference>
<dbReference type="Pfam" id="PF00571">
    <property type="entry name" value="CBS"/>
    <property type="match status" value="4"/>
</dbReference>
<evidence type="ECO:0000259" key="3">
    <source>
        <dbReference type="PROSITE" id="PS51371"/>
    </source>
</evidence>
<evidence type="ECO:0000313" key="5">
    <source>
        <dbReference type="Proteomes" id="UP001499967"/>
    </source>
</evidence>
<dbReference type="InterPro" id="IPR000644">
    <property type="entry name" value="CBS_dom"/>
</dbReference>
<feature type="domain" description="CBS" evidence="3">
    <location>
        <begin position="9"/>
        <end position="66"/>
    </location>
</feature>
<reference evidence="5" key="1">
    <citation type="journal article" date="2019" name="Int. J. Syst. Evol. Microbiol.">
        <title>The Global Catalogue of Microorganisms (GCM) 10K type strain sequencing project: providing services to taxonomists for standard genome sequencing and annotation.</title>
        <authorList>
            <consortium name="The Broad Institute Genomics Platform"/>
            <consortium name="The Broad Institute Genome Sequencing Center for Infectious Disease"/>
            <person name="Wu L."/>
            <person name="Ma J."/>
        </authorList>
    </citation>
    <scope>NUCLEOTIDE SEQUENCE [LARGE SCALE GENOMIC DNA]</scope>
    <source>
        <strain evidence="5">JCM 11117</strain>
    </source>
</reference>
<dbReference type="CDD" id="cd02205">
    <property type="entry name" value="CBS_pair_SF"/>
    <property type="match status" value="1"/>
</dbReference>
<organism evidence="4 5">
    <name type="scientific">Pseudonocardia zijingensis</name>
    <dbReference type="NCBI Taxonomy" id="153376"/>
    <lineage>
        <taxon>Bacteria</taxon>
        <taxon>Bacillati</taxon>
        <taxon>Actinomycetota</taxon>
        <taxon>Actinomycetes</taxon>
        <taxon>Pseudonocardiales</taxon>
        <taxon>Pseudonocardiaceae</taxon>
        <taxon>Pseudonocardia</taxon>
    </lineage>
</organism>
<gene>
    <name evidence="4" type="ORF">GCM10009559_06210</name>
</gene>
<feature type="domain" description="CBS" evidence="3">
    <location>
        <begin position="222"/>
        <end position="270"/>
    </location>
</feature>
<dbReference type="SUPFAM" id="SSF54631">
    <property type="entry name" value="CBS-domain pair"/>
    <property type="match status" value="2"/>
</dbReference>
<dbReference type="InterPro" id="IPR046342">
    <property type="entry name" value="CBS_dom_sf"/>
</dbReference>
<keyword evidence="5" id="KW-1185">Reference proteome</keyword>
<dbReference type="InterPro" id="IPR051257">
    <property type="entry name" value="Diverse_CBS-Domain"/>
</dbReference>
<feature type="domain" description="CBS" evidence="3">
    <location>
        <begin position="159"/>
        <end position="218"/>
    </location>
</feature>
<comment type="caution">
    <text evidence="4">The sequence shown here is derived from an EMBL/GenBank/DDBJ whole genome shotgun (WGS) entry which is preliminary data.</text>
</comment>
<evidence type="ECO:0000256" key="2">
    <source>
        <dbReference type="PROSITE-ProRule" id="PRU00703"/>
    </source>
</evidence>
<accession>A0ABP3ZN05</accession>
<proteinExistence type="predicted"/>
<feature type="domain" description="CBS" evidence="3">
    <location>
        <begin position="70"/>
        <end position="131"/>
    </location>
</feature>
<dbReference type="EMBL" id="BAAAHP010000014">
    <property type="protein sequence ID" value="GAA0922565.1"/>
    <property type="molecule type" value="Genomic_DNA"/>
</dbReference>
<dbReference type="PANTHER" id="PTHR43080:SF2">
    <property type="entry name" value="CBS DOMAIN-CONTAINING PROTEIN"/>
    <property type="match status" value="1"/>
</dbReference>
<dbReference type="Gene3D" id="3.10.580.10">
    <property type="entry name" value="CBS-domain"/>
    <property type="match status" value="4"/>
</dbReference>